<feature type="transmembrane region" description="Helical" evidence="5">
    <location>
        <begin position="110"/>
        <end position="131"/>
    </location>
</feature>
<keyword evidence="8" id="KW-1185">Reference proteome</keyword>
<evidence type="ECO:0000256" key="4">
    <source>
        <dbReference type="ARBA" id="ARBA00023136"/>
    </source>
</evidence>
<evidence type="ECO:0000256" key="2">
    <source>
        <dbReference type="ARBA" id="ARBA00022692"/>
    </source>
</evidence>
<dbReference type="InterPro" id="IPR020846">
    <property type="entry name" value="MFS_dom"/>
</dbReference>
<keyword evidence="2 5" id="KW-0812">Transmembrane</keyword>
<dbReference type="InterPro" id="IPR011701">
    <property type="entry name" value="MFS"/>
</dbReference>
<feature type="transmembrane region" description="Helical" evidence="5">
    <location>
        <begin position="143"/>
        <end position="165"/>
    </location>
</feature>
<evidence type="ECO:0000256" key="1">
    <source>
        <dbReference type="ARBA" id="ARBA00004651"/>
    </source>
</evidence>
<evidence type="ECO:0000259" key="6">
    <source>
        <dbReference type="PROSITE" id="PS50850"/>
    </source>
</evidence>
<dbReference type="SUPFAM" id="SSF103473">
    <property type="entry name" value="MFS general substrate transporter"/>
    <property type="match status" value="1"/>
</dbReference>
<feature type="domain" description="Major facilitator superfamily (MFS) profile" evidence="6">
    <location>
        <begin position="20"/>
        <end position="456"/>
    </location>
</feature>
<feature type="transmembrane region" description="Helical" evidence="5">
    <location>
        <begin position="211"/>
        <end position="229"/>
    </location>
</feature>
<feature type="transmembrane region" description="Helical" evidence="5">
    <location>
        <begin position="235"/>
        <end position="254"/>
    </location>
</feature>
<dbReference type="PROSITE" id="PS50850">
    <property type="entry name" value="MFS"/>
    <property type="match status" value="1"/>
</dbReference>
<organism evidence="7 8">
    <name type="scientific">Saccharopolyspora erythraea</name>
    <name type="common">Streptomyces erythraeus</name>
    <dbReference type="NCBI Taxonomy" id="1836"/>
    <lineage>
        <taxon>Bacteria</taxon>
        <taxon>Bacillati</taxon>
        <taxon>Actinomycetota</taxon>
        <taxon>Actinomycetes</taxon>
        <taxon>Pseudonocardiales</taxon>
        <taxon>Pseudonocardiaceae</taxon>
        <taxon>Saccharopolyspora</taxon>
    </lineage>
</organism>
<feature type="transmembrane region" description="Helical" evidence="5">
    <location>
        <begin position="84"/>
        <end position="104"/>
    </location>
</feature>
<sequence length="456" mass="46745">MSTETRAKTSALWAPERRNFTVGLILIITLAAFEAMGLGTALPTIVAELDGHRYYSWPFTVFMAASAIGTVLGGRLADRRGPAVPLLLALPTFALGLVVAGVAQDMPTLLVARVLQGLGGGTQIVALYVMIARAYPEEHRPKAFGAISSAWVVPALVGPAIAGFLTEYLSWRWVFLGLAPLVLLGAVLLAPTVRRFGSGAEEGAAPRRKGLPLAALGASAGVVALTWSAQNPSLFSLSLGVAAVVALGASIRVLVPAGTLIARPGLPVMVLARGLMAGVFFTAQAFVPLTLSTVHHYSPAMAGVPLTVGSLGWSAGALWQGGQRALSREAVVATGLLLVGAGVAGLTLIAPEWGPHWLVFGLWFVAGSGMGLGMASTSVRVLELSPADERGFNSSALQLSDMLGQAAMVGLGGVLVTSLAATGSPAAGVVPLDLLLTAAACCAAPLVLRSRREQMA</sequence>
<dbReference type="PANTHER" id="PTHR23501:SF154">
    <property type="entry name" value="MULTIDRUG-EFFLUX TRANSPORTER RV1634-RELATED"/>
    <property type="match status" value="1"/>
</dbReference>
<dbReference type="RefSeq" id="WP_009944367.1">
    <property type="nucleotide sequence ID" value="NZ_BAAAGS010000001.1"/>
</dbReference>
<feature type="transmembrane region" description="Helical" evidence="5">
    <location>
        <begin position="403"/>
        <end position="423"/>
    </location>
</feature>
<dbReference type="Gene3D" id="1.20.1250.20">
    <property type="entry name" value="MFS general substrate transporter like domains"/>
    <property type="match status" value="1"/>
</dbReference>
<evidence type="ECO:0000256" key="3">
    <source>
        <dbReference type="ARBA" id="ARBA00022989"/>
    </source>
</evidence>
<comment type="subcellular location">
    <subcellularLocation>
        <location evidence="1">Cell membrane</location>
        <topology evidence="1">Multi-pass membrane protein</topology>
    </subcellularLocation>
</comment>
<dbReference type="EMBL" id="BAAAGS010000001">
    <property type="protein sequence ID" value="GAA0505829.1"/>
    <property type="molecule type" value="Genomic_DNA"/>
</dbReference>
<name>A0ABP3LRU1_SACER</name>
<feature type="transmembrane region" description="Helical" evidence="5">
    <location>
        <begin position="299"/>
        <end position="319"/>
    </location>
</feature>
<proteinExistence type="predicted"/>
<keyword evidence="4 5" id="KW-0472">Membrane</keyword>
<evidence type="ECO:0000313" key="7">
    <source>
        <dbReference type="EMBL" id="GAA0505829.1"/>
    </source>
</evidence>
<evidence type="ECO:0000313" key="8">
    <source>
        <dbReference type="Proteomes" id="UP001500729"/>
    </source>
</evidence>
<keyword evidence="3 5" id="KW-1133">Transmembrane helix</keyword>
<feature type="transmembrane region" description="Helical" evidence="5">
    <location>
        <begin position="331"/>
        <end position="351"/>
    </location>
</feature>
<feature type="transmembrane region" description="Helical" evidence="5">
    <location>
        <begin position="357"/>
        <end position="382"/>
    </location>
</feature>
<feature type="transmembrane region" description="Helical" evidence="5">
    <location>
        <begin position="429"/>
        <end position="448"/>
    </location>
</feature>
<comment type="caution">
    <text evidence="7">The sequence shown here is derived from an EMBL/GenBank/DDBJ whole genome shotgun (WGS) entry which is preliminary data.</text>
</comment>
<feature type="transmembrane region" description="Helical" evidence="5">
    <location>
        <begin position="171"/>
        <end position="190"/>
    </location>
</feature>
<accession>A0ABP3LRU1</accession>
<gene>
    <name evidence="7" type="ORF">GCM10009533_00650</name>
</gene>
<feature type="transmembrane region" description="Helical" evidence="5">
    <location>
        <begin position="20"/>
        <end position="42"/>
    </location>
</feature>
<dbReference type="InterPro" id="IPR036259">
    <property type="entry name" value="MFS_trans_sf"/>
</dbReference>
<feature type="transmembrane region" description="Helical" evidence="5">
    <location>
        <begin position="266"/>
        <end position="287"/>
    </location>
</feature>
<dbReference type="Pfam" id="PF07690">
    <property type="entry name" value="MFS_1"/>
    <property type="match status" value="1"/>
</dbReference>
<feature type="transmembrane region" description="Helical" evidence="5">
    <location>
        <begin position="54"/>
        <end position="72"/>
    </location>
</feature>
<protein>
    <submittedName>
        <fullName evidence="7">MFS transporter</fullName>
    </submittedName>
</protein>
<dbReference type="PRINTS" id="PR01036">
    <property type="entry name" value="TCRTETB"/>
</dbReference>
<dbReference type="PANTHER" id="PTHR23501">
    <property type="entry name" value="MAJOR FACILITATOR SUPERFAMILY"/>
    <property type="match status" value="1"/>
</dbReference>
<dbReference type="Proteomes" id="UP001500729">
    <property type="component" value="Unassembled WGS sequence"/>
</dbReference>
<evidence type="ECO:0000256" key="5">
    <source>
        <dbReference type="SAM" id="Phobius"/>
    </source>
</evidence>
<reference evidence="8" key="1">
    <citation type="journal article" date="2019" name="Int. J. Syst. Evol. Microbiol.">
        <title>The Global Catalogue of Microorganisms (GCM) 10K type strain sequencing project: providing services to taxonomists for standard genome sequencing and annotation.</title>
        <authorList>
            <consortium name="The Broad Institute Genomics Platform"/>
            <consortium name="The Broad Institute Genome Sequencing Center for Infectious Disease"/>
            <person name="Wu L."/>
            <person name="Ma J."/>
        </authorList>
    </citation>
    <scope>NUCLEOTIDE SEQUENCE [LARGE SCALE GENOMIC DNA]</scope>
    <source>
        <strain evidence="8">JCM 10303</strain>
    </source>
</reference>